<feature type="compositionally biased region" description="Polar residues" evidence="1">
    <location>
        <begin position="128"/>
        <end position="138"/>
    </location>
</feature>
<reference evidence="2 3" key="1">
    <citation type="submission" date="2023-03" db="EMBL/GenBank/DDBJ databases">
        <title>High recombination rates correlate with genetic variation in Cardiocondyla obscurior ants.</title>
        <authorList>
            <person name="Errbii M."/>
        </authorList>
    </citation>
    <scope>NUCLEOTIDE SEQUENCE [LARGE SCALE GENOMIC DNA]</scope>
    <source>
        <strain evidence="2">Alpha-2009</strain>
        <tissue evidence="2">Whole body</tissue>
    </source>
</reference>
<dbReference type="AlphaFoldDB" id="A0AAW2E595"/>
<keyword evidence="3" id="KW-1185">Reference proteome</keyword>
<evidence type="ECO:0000313" key="2">
    <source>
        <dbReference type="EMBL" id="KAL0098598.1"/>
    </source>
</evidence>
<sequence>MRSVQKENEEARDYLAASILLSDLHSKKERKTQTRFSALLMNYSGRESTPPFREYRESARRERESLLCLIPRGRRHRRLLASLLLVDAGITLAGRRDRANLRSSSTHEPSDPPFRVIVPSRTKYALSRNRQQCASSSRGPPPLLRGLRHNNGERGRRRLSARCENQEVASLAKREPGRNSLKNHRGRK</sequence>
<feature type="region of interest" description="Disordered" evidence="1">
    <location>
        <begin position="127"/>
        <end position="188"/>
    </location>
</feature>
<name>A0AAW2E595_9HYME</name>
<dbReference type="EMBL" id="JADYXP020000047">
    <property type="protein sequence ID" value="KAL0098598.1"/>
    <property type="molecule type" value="Genomic_DNA"/>
</dbReference>
<protein>
    <submittedName>
        <fullName evidence="2">Uncharacterized protein</fullName>
    </submittedName>
</protein>
<evidence type="ECO:0000313" key="3">
    <source>
        <dbReference type="Proteomes" id="UP001430953"/>
    </source>
</evidence>
<evidence type="ECO:0000256" key="1">
    <source>
        <dbReference type="SAM" id="MobiDB-lite"/>
    </source>
</evidence>
<dbReference type="Proteomes" id="UP001430953">
    <property type="component" value="Unassembled WGS sequence"/>
</dbReference>
<organism evidence="2 3">
    <name type="scientific">Cardiocondyla obscurior</name>
    <dbReference type="NCBI Taxonomy" id="286306"/>
    <lineage>
        <taxon>Eukaryota</taxon>
        <taxon>Metazoa</taxon>
        <taxon>Ecdysozoa</taxon>
        <taxon>Arthropoda</taxon>
        <taxon>Hexapoda</taxon>
        <taxon>Insecta</taxon>
        <taxon>Pterygota</taxon>
        <taxon>Neoptera</taxon>
        <taxon>Endopterygota</taxon>
        <taxon>Hymenoptera</taxon>
        <taxon>Apocrita</taxon>
        <taxon>Aculeata</taxon>
        <taxon>Formicoidea</taxon>
        <taxon>Formicidae</taxon>
        <taxon>Myrmicinae</taxon>
        <taxon>Cardiocondyla</taxon>
    </lineage>
</organism>
<accession>A0AAW2E595</accession>
<proteinExistence type="predicted"/>
<gene>
    <name evidence="2" type="ORF">PUN28_020554</name>
</gene>
<comment type="caution">
    <text evidence="2">The sequence shown here is derived from an EMBL/GenBank/DDBJ whole genome shotgun (WGS) entry which is preliminary data.</text>
</comment>